<name>A0A6S7H3I3_PARCT</name>
<evidence type="ECO:0000313" key="2">
    <source>
        <dbReference type="EMBL" id="CAB3997189.1"/>
    </source>
</evidence>
<proteinExistence type="predicted"/>
<sequence length="325" mass="36315">MNVPTISHKAYKVREREVGSCVEALVKESCNDVICKEKNSNVENEKDGVTEMAASYDMGWQKRGKGHNSTTGHGAVMGLCTGKVMDYATRCKNCRFCEEAKAKEKSLFKGSSKSLERSVACELWNKALSNTRYTIYIGDDDTTTLSHMHEKVPYDVEKWSDITHAKRSLTTKLYNISQGNKFKDSSPLSQKVINYLEKCFSYCVAQNKGNPSQLKKSLSQIVPHAFGDHTLCDSSWYRFIENPATYTHNDLPHGKDLHGVTNIKTSPAKFANFVYFCIACDIFGLNVVGMCYNGNCLIGTKNPKTRYYGGSESSDFRVACGIAQK</sequence>
<protein>
    <recommendedName>
        <fullName evidence="1">Mutator-like transposase domain-containing protein</fullName>
    </recommendedName>
</protein>
<dbReference type="InterPro" id="IPR049012">
    <property type="entry name" value="Mutator_transp_dom"/>
</dbReference>
<dbReference type="Pfam" id="PF20700">
    <property type="entry name" value="Mutator"/>
    <property type="match status" value="1"/>
</dbReference>
<gene>
    <name evidence="2" type="ORF">PACLA_8A073686</name>
</gene>
<accession>A0A6S7H3I3</accession>
<organism evidence="2 3">
    <name type="scientific">Paramuricea clavata</name>
    <name type="common">Red gorgonian</name>
    <name type="synonym">Violescent sea-whip</name>
    <dbReference type="NCBI Taxonomy" id="317549"/>
    <lineage>
        <taxon>Eukaryota</taxon>
        <taxon>Metazoa</taxon>
        <taxon>Cnidaria</taxon>
        <taxon>Anthozoa</taxon>
        <taxon>Octocorallia</taxon>
        <taxon>Malacalcyonacea</taxon>
        <taxon>Plexauridae</taxon>
        <taxon>Paramuricea</taxon>
    </lineage>
</organism>
<dbReference type="Proteomes" id="UP001152795">
    <property type="component" value="Unassembled WGS sequence"/>
</dbReference>
<evidence type="ECO:0000313" key="3">
    <source>
        <dbReference type="Proteomes" id="UP001152795"/>
    </source>
</evidence>
<dbReference type="AlphaFoldDB" id="A0A6S7H3I3"/>
<evidence type="ECO:0000259" key="1">
    <source>
        <dbReference type="Pfam" id="PF20700"/>
    </source>
</evidence>
<feature type="non-terminal residue" evidence="2">
    <location>
        <position position="325"/>
    </location>
</feature>
<dbReference type="EMBL" id="CACRXK020003045">
    <property type="protein sequence ID" value="CAB3997189.1"/>
    <property type="molecule type" value="Genomic_DNA"/>
</dbReference>
<keyword evidence="3" id="KW-1185">Reference proteome</keyword>
<reference evidence="2" key="1">
    <citation type="submission" date="2020-04" db="EMBL/GenBank/DDBJ databases">
        <authorList>
            <person name="Alioto T."/>
            <person name="Alioto T."/>
            <person name="Gomez Garrido J."/>
        </authorList>
    </citation>
    <scope>NUCLEOTIDE SEQUENCE</scope>
    <source>
        <strain evidence="2">A484AB</strain>
    </source>
</reference>
<comment type="caution">
    <text evidence="2">The sequence shown here is derived from an EMBL/GenBank/DDBJ whole genome shotgun (WGS) entry which is preliminary data.</text>
</comment>
<feature type="domain" description="Mutator-like transposase" evidence="1">
    <location>
        <begin position="1"/>
        <end position="234"/>
    </location>
</feature>
<dbReference type="OrthoDB" id="5981379at2759"/>